<reference evidence="6 7" key="1">
    <citation type="journal article" date="2009" name="PLoS ONE">
        <title>The complete genome of Teredinibacter turnerae T7901: an intracellular endosymbiont of marine wood-boring bivalves (shipworms).</title>
        <authorList>
            <person name="Yang J.C."/>
            <person name="Madupu R."/>
            <person name="Durkin A.S."/>
            <person name="Ekborg N.A."/>
            <person name="Pedamallu C.S."/>
            <person name="Hostetler J.B."/>
            <person name="Radune D."/>
            <person name="Toms B.S."/>
            <person name="Henrissat B."/>
            <person name="Coutinho P.M."/>
            <person name="Schwarz S."/>
            <person name="Field L."/>
            <person name="Trindade-Silva A.E."/>
            <person name="Soares C.A.G."/>
            <person name="Elshahawi S."/>
            <person name="Hanora A."/>
            <person name="Schmidt E.W."/>
            <person name="Haygood M.G."/>
            <person name="Posfai J."/>
            <person name="Benner J."/>
            <person name="Madinger C."/>
            <person name="Nove J."/>
            <person name="Anton B."/>
            <person name="Chaudhary K."/>
            <person name="Foster J."/>
            <person name="Holman A."/>
            <person name="Kumar S."/>
            <person name="Lessard P.A."/>
            <person name="Luyten Y.A."/>
            <person name="Slatko B."/>
            <person name="Wood N."/>
            <person name="Wu B."/>
            <person name="Teplitski M."/>
            <person name="Mougous J.D."/>
            <person name="Ward N."/>
            <person name="Eisen J.A."/>
            <person name="Badger J.H."/>
            <person name="Distel D.L."/>
        </authorList>
    </citation>
    <scope>NUCLEOTIDE SEQUENCE [LARGE SCALE GENOMIC DNA]</scope>
    <source>
        <strain evidence="7">ATCC 39867 / T7901</strain>
    </source>
</reference>
<dbReference type="PANTHER" id="PTHR43280">
    <property type="entry name" value="ARAC-FAMILY TRANSCRIPTIONAL REGULATOR"/>
    <property type="match status" value="1"/>
</dbReference>
<dbReference type="eggNOG" id="COG2207">
    <property type="taxonomic scope" value="Bacteria"/>
</dbReference>
<keyword evidence="3" id="KW-0804">Transcription</keyword>
<dbReference type="Gene3D" id="1.10.10.60">
    <property type="entry name" value="Homeodomain-like"/>
    <property type="match status" value="2"/>
</dbReference>
<dbReference type="SUPFAM" id="SSF46689">
    <property type="entry name" value="Homeodomain-like"/>
    <property type="match status" value="1"/>
</dbReference>
<keyword evidence="4" id="KW-0472">Membrane</keyword>
<keyword evidence="2" id="KW-0238">DNA-binding</keyword>
<evidence type="ECO:0000313" key="7">
    <source>
        <dbReference type="Proteomes" id="UP000009080"/>
    </source>
</evidence>
<dbReference type="InterPro" id="IPR009057">
    <property type="entry name" value="Homeodomain-like_sf"/>
</dbReference>
<dbReference type="STRING" id="377629.TERTU_2900"/>
<dbReference type="EMBL" id="CP001614">
    <property type="protein sequence ID" value="ACR13658.1"/>
    <property type="molecule type" value="Genomic_DNA"/>
</dbReference>
<evidence type="ECO:0000313" key="6">
    <source>
        <dbReference type="EMBL" id="ACR13658.1"/>
    </source>
</evidence>
<dbReference type="GO" id="GO:0043565">
    <property type="term" value="F:sequence-specific DNA binding"/>
    <property type="evidence" value="ECO:0007669"/>
    <property type="project" value="InterPro"/>
</dbReference>
<keyword evidence="7" id="KW-1185">Reference proteome</keyword>
<dbReference type="OrthoDB" id="6866685at2"/>
<evidence type="ECO:0000256" key="3">
    <source>
        <dbReference type="ARBA" id="ARBA00023163"/>
    </source>
</evidence>
<evidence type="ECO:0000256" key="2">
    <source>
        <dbReference type="ARBA" id="ARBA00023125"/>
    </source>
</evidence>
<dbReference type="Proteomes" id="UP000009080">
    <property type="component" value="Chromosome"/>
</dbReference>
<sequence>MNLVLFNTHDVVLLFTIFLCAILGFALVENAKSAVLGNSLLIGFLLSLAAVPLDTLISFGAAVRAWAIDNLPDWFYVFEIGYWLQGPFLLLYLRYRLYENYRLRGVDFFYLVPFLVFLFHQTLAYHMLPTDVKAEIQRGYSMSSETFTIFFITLARELLRLYFGVLCILELRYYTHSLDKKVLVNNKSLVSGLHFVAFGFAALWAWASIIAIFLVLNRHFDTHLPADAMGLISNYGTCFLLLGMVAGCARLSLRGNDWPRLPLRIAIAQPHLASIEDEKPAPTVNPAYIERLDYLMDEKKMYLQSTLTLEVLATEMSISPRTLSTILNRHYECNFFEFINTRRIEYAKKLLLQDDHQNATMLDIMYEVGFNSKATFNNFFKKMEGVTPREYKKRHLPALQA</sequence>
<feature type="transmembrane region" description="Helical" evidence="4">
    <location>
        <begin position="147"/>
        <end position="171"/>
    </location>
</feature>
<feature type="transmembrane region" description="Helical" evidence="4">
    <location>
        <begin position="74"/>
        <end position="93"/>
    </location>
</feature>
<feature type="transmembrane region" description="Helical" evidence="4">
    <location>
        <begin position="192"/>
        <end position="216"/>
    </location>
</feature>
<name>C5BNB3_TERTT</name>
<dbReference type="InterPro" id="IPR018060">
    <property type="entry name" value="HTH_AraC"/>
</dbReference>
<dbReference type="KEGG" id="ttu:TERTU_2900"/>
<gene>
    <name evidence="6" type="ordered locus">TERTU_2900</name>
</gene>
<evidence type="ECO:0000259" key="5">
    <source>
        <dbReference type="PROSITE" id="PS01124"/>
    </source>
</evidence>
<dbReference type="RefSeq" id="WP_015819773.1">
    <property type="nucleotide sequence ID" value="NC_012997.1"/>
</dbReference>
<proteinExistence type="predicted"/>
<feature type="transmembrane region" description="Helical" evidence="4">
    <location>
        <begin position="40"/>
        <end position="62"/>
    </location>
</feature>
<accession>C5BNB3</accession>
<protein>
    <submittedName>
        <fullName evidence="6">Transcriptional regulator, AraC family</fullName>
    </submittedName>
</protein>
<keyword evidence="4" id="KW-1133">Transmembrane helix</keyword>
<evidence type="ECO:0000256" key="1">
    <source>
        <dbReference type="ARBA" id="ARBA00023015"/>
    </source>
</evidence>
<evidence type="ECO:0000256" key="4">
    <source>
        <dbReference type="SAM" id="Phobius"/>
    </source>
</evidence>
<dbReference type="GO" id="GO:0003700">
    <property type="term" value="F:DNA-binding transcription factor activity"/>
    <property type="evidence" value="ECO:0007669"/>
    <property type="project" value="InterPro"/>
</dbReference>
<dbReference type="HOGENOM" id="CLU_041408_2_0_6"/>
<dbReference type="SMART" id="SM00342">
    <property type="entry name" value="HTH_ARAC"/>
    <property type="match status" value="1"/>
</dbReference>
<feature type="domain" description="HTH araC/xylS-type" evidence="5">
    <location>
        <begin position="293"/>
        <end position="394"/>
    </location>
</feature>
<dbReference type="PROSITE" id="PS01124">
    <property type="entry name" value="HTH_ARAC_FAMILY_2"/>
    <property type="match status" value="1"/>
</dbReference>
<dbReference type="AlphaFoldDB" id="C5BNB3"/>
<feature type="transmembrane region" description="Helical" evidence="4">
    <location>
        <begin position="105"/>
        <end position="127"/>
    </location>
</feature>
<dbReference type="Pfam" id="PF12833">
    <property type="entry name" value="HTH_18"/>
    <property type="match status" value="1"/>
</dbReference>
<keyword evidence="1" id="KW-0805">Transcription regulation</keyword>
<organism evidence="6 7">
    <name type="scientific">Teredinibacter turnerae (strain ATCC 39867 / T7901)</name>
    <dbReference type="NCBI Taxonomy" id="377629"/>
    <lineage>
        <taxon>Bacteria</taxon>
        <taxon>Pseudomonadati</taxon>
        <taxon>Pseudomonadota</taxon>
        <taxon>Gammaproteobacteria</taxon>
        <taxon>Cellvibrionales</taxon>
        <taxon>Cellvibrionaceae</taxon>
        <taxon>Teredinibacter</taxon>
    </lineage>
</organism>
<feature type="transmembrane region" description="Helical" evidence="4">
    <location>
        <begin position="228"/>
        <end position="253"/>
    </location>
</feature>
<feature type="transmembrane region" description="Helical" evidence="4">
    <location>
        <begin position="12"/>
        <end position="28"/>
    </location>
</feature>
<dbReference type="PANTHER" id="PTHR43280:SF29">
    <property type="entry name" value="ARAC-FAMILY TRANSCRIPTIONAL REGULATOR"/>
    <property type="match status" value="1"/>
</dbReference>
<keyword evidence="4" id="KW-0812">Transmembrane</keyword>